<dbReference type="PANTHER" id="PTHR42958:SF4">
    <property type="entry name" value="HYDROGENASE EXPRESSION_FORMATION PROTEIN HUPK"/>
    <property type="match status" value="1"/>
</dbReference>
<evidence type="ECO:0000313" key="8">
    <source>
        <dbReference type="Proteomes" id="UP001575181"/>
    </source>
</evidence>
<dbReference type="Pfam" id="PF00374">
    <property type="entry name" value="NiFeSe_Hases"/>
    <property type="match status" value="2"/>
</dbReference>
<evidence type="ECO:0000313" key="7">
    <source>
        <dbReference type="EMBL" id="MFA9461591.1"/>
    </source>
</evidence>
<dbReference type="Proteomes" id="UP001575181">
    <property type="component" value="Unassembled WGS sequence"/>
</dbReference>
<keyword evidence="5" id="KW-0479">Metal-binding</keyword>
<protein>
    <submittedName>
        <fullName evidence="7">Nickel-dependent hydrogenase large subunit</fullName>
    </submittedName>
</protein>
<sequence length="483" mass="52237">MSRLVVGPFNRVEGDLEVRIEAEAGQVSSAWVNSPMYRGFEQILHGKDPGDALVYAPRICGICSVSQSVAAAHAVRDALGAEAPPNGERLTNLVLAAENLADHFTHFYLFFMPDFARAAYEGRAWHPDVVRRFRAEQGAAATDAVAARAAFMNLMGVLAGKWPHTHTVQAGGAAKGVTGAEKLRVLSLLGQFRRYLEEHTFGDRLETVAALAGGSDLAAWAAERGPEGSDLARFLRVAEDVGLAELGRSHDRFMSYGSYPFQGERLFPGGVFAGGDLMPLDADAIREDLYSSWMSGAREPVHPYEGVTLPDAEREEAYSWCKAPRLAGRPVEVGALARQVVAGHPLIRELVAETGGNVRNRVVARLLELARVVPAMEAWARAIEPGEPFYREPGALQEGEGAGLVEAARGSLGHWIRVHNGRILNYQIVAPTTWNFSPRDRDGVPGPLEAALEGAPVGADERTPVAVQHVVRSFDPCMVCTVH</sequence>
<evidence type="ECO:0000256" key="5">
    <source>
        <dbReference type="ARBA" id="ARBA00022723"/>
    </source>
</evidence>
<dbReference type="PANTHER" id="PTHR42958">
    <property type="entry name" value="HYDROGENASE-2 LARGE CHAIN"/>
    <property type="match status" value="1"/>
</dbReference>
<dbReference type="PROSITE" id="PS00507">
    <property type="entry name" value="NI_HGENASE_L_1"/>
    <property type="match status" value="1"/>
</dbReference>
<evidence type="ECO:0000256" key="1">
    <source>
        <dbReference type="ARBA" id="ARBA00001967"/>
    </source>
</evidence>
<dbReference type="Gene3D" id="1.10.645.10">
    <property type="entry name" value="Cytochrome-c3 Hydrogenase, chain B"/>
    <property type="match status" value="1"/>
</dbReference>
<evidence type="ECO:0000256" key="6">
    <source>
        <dbReference type="ARBA" id="ARBA00023002"/>
    </source>
</evidence>
<proteinExistence type="inferred from homology"/>
<dbReference type="InterPro" id="IPR018194">
    <property type="entry name" value="Ni-dep_hyd_lsu_Ni_BS"/>
</dbReference>
<comment type="caution">
    <text evidence="7">The sequence shown here is derived from an EMBL/GenBank/DDBJ whole genome shotgun (WGS) entry which is preliminary data.</text>
</comment>
<keyword evidence="8" id="KW-1185">Reference proteome</keyword>
<comment type="subcellular location">
    <subcellularLocation>
        <location evidence="2">Cell envelope</location>
    </subcellularLocation>
</comment>
<keyword evidence="6" id="KW-0560">Oxidoreductase</keyword>
<organism evidence="7 8">
    <name type="scientific">Thiohalorhabdus methylotrophus</name>
    <dbReference type="NCBI Taxonomy" id="3242694"/>
    <lineage>
        <taxon>Bacteria</taxon>
        <taxon>Pseudomonadati</taxon>
        <taxon>Pseudomonadota</taxon>
        <taxon>Gammaproteobacteria</taxon>
        <taxon>Thiohalorhabdales</taxon>
        <taxon>Thiohalorhabdaceae</taxon>
        <taxon>Thiohalorhabdus</taxon>
    </lineage>
</organism>
<evidence type="ECO:0000256" key="4">
    <source>
        <dbReference type="ARBA" id="ARBA00022596"/>
    </source>
</evidence>
<dbReference type="InterPro" id="IPR029014">
    <property type="entry name" value="NiFe-Hase_large"/>
</dbReference>
<accession>A0ABV4TYC1</accession>
<comment type="similarity">
    <text evidence="3">Belongs to the [NiFe]/[NiFeSe] hydrogenase large subunit family.</text>
</comment>
<comment type="cofactor">
    <cofactor evidence="1">
        <name>Ni(2+)</name>
        <dbReference type="ChEBI" id="CHEBI:49786"/>
    </cofactor>
</comment>
<dbReference type="InterPro" id="IPR050867">
    <property type="entry name" value="NiFe/NiFeSe_hydrgnase_LSU"/>
</dbReference>
<dbReference type="RefSeq" id="WP_373656374.1">
    <property type="nucleotide sequence ID" value="NZ_JBGUAW010000008.1"/>
</dbReference>
<dbReference type="EMBL" id="JBGUAW010000008">
    <property type="protein sequence ID" value="MFA9461591.1"/>
    <property type="molecule type" value="Genomic_DNA"/>
</dbReference>
<evidence type="ECO:0000256" key="3">
    <source>
        <dbReference type="ARBA" id="ARBA00009292"/>
    </source>
</evidence>
<dbReference type="SUPFAM" id="SSF56762">
    <property type="entry name" value="HydB/Nqo4-like"/>
    <property type="match status" value="1"/>
</dbReference>
<keyword evidence="4" id="KW-0533">Nickel</keyword>
<reference evidence="7 8" key="1">
    <citation type="submission" date="2024-08" db="EMBL/GenBank/DDBJ databases">
        <title>Whole-genome sequencing of halo(alkali)philic microorganisms from hypersaline lakes.</title>
        <authorList>
            <person name="Sorokin D.Y."/>
            <person name="Merkel A.Y."/>
            <person name="Messina E."/>
            <person name="Yakimov M."/>
        </authorList>
    </citation>
    <scope>NUCLEOTIDE SEQUENCE [LARGE SCALE GENOMIC DNA]</scope>
    <source>
        <strain evidence="7 8">Cl-TMA</strain>
    </source>
</reference>
<name>A0ABV4TYC1_9GAMM</name>
<gene>
    <name evidence="7" type="ORF">ACERLL_12235</name>
</gene>
<evidence type="ECO:0000256" key="2">
    <source>
        <dbReference type="ARBA" id="ARBA00004196"/>
    </source>
</evidence>
<dbReference type="InterPro" id="IPR001501">
    <property type="entry name" value="Ni-dep_hyd_lsu"/>
</dbReference>